<feature type="non-terminal residue" evidence="1">
    <location>
        <position position="86"/>
    </location>
</feature>
<dbReference type="EMBL" id="BARS01050617">
    <property type="protein sequence ID" value="GAG50008.1"/>
    <property type="molecule type" value="Genomic_DNA"/>
</dbReference>
<organism evidence="1">
    <name type="scientific">marine sediment metagenome</name>
    <dbReference type="NCBI Taxonomy" id="412755"/>
    <lineage>
        <taxon>unclassified sequences</taxon>
        <taxon>metagenomes</taxon>
        <taxon>ecological metagenomes</taxon>
    </lineage>
</organism>
<sequence>MRVAGRKKLGPRGLLLRALTLAVAGLTVSGCAQGFEQVQSDNRAKMFRLAPGQTRQQVLEEMGTEPQEYNKGAFRSDGIVPNPYDS</sequence>
<name>X0YNH7_9ZZZZ</name>
<accession>X0YNH7</accession>
<comment type="caution">
    <text evidence="1">The sequence shown here is derived from an EMBL/GenBank/DDBJ whole genome shotgun (WGS) entry which is preliminary data.</text>
</comment>
<dbReference type="AlphaFoldDB" id="X0YNH7"/>
<protein>
    <submittedName>
        <fullName evidence="1">Uncharacterized protein</fullName>
    </submittedName>
</protein>
<evidence type="ECO:0000313" key="1">
    <source>
        <dbReference type="EMBL" id="GAG50008.1"/>
    </source>
</evidence>
<gene>
    <name evidence="1" type="ORF">S01H1_75527</name>
</gene>
<proteinExistence type="predicted"/>
<dbReference type="PROSITE" id="PS51257">
    <property type="entry name" value="PROKAR_LIPOPROTEIN"/>
    <property type="match status" value="1"/>
</dbReference>
<reference evidence="1" key="1">
    <citation type="journal article" date="2014" name="Front. Microbiol.">
        <title>High frequency of phylogenetically diverse reductive dehalogenase-homologous genes in deep subseafloor sedimentary metagenomes.</title>
        <authorList>
            <person name="Kawai M."/>
            <person name="Futagami T."/>
            <person name="Toyoda A."/>
            <person name="Takaki Y."/>
            <person name="Nishi S."/>
            <person name="Hori S."/>
            <person name="Arai W."/>
            <person name="Tsubouchi T."/>
            <person name="Morono Y."/>
            <person name="Uchiyama I."/>
            <person name="Ito T."/>
            <person name="Fujiyama A."/>
            <person name="Inagaki F."/>
            <person name="Takami H."/>
        </authorList>
    </citation>
    <scope>NUCLEOTIDE SEQUENCE</scope>
    <source>
        <strain evidence="1">Expedition CK06-06</strain>
    </source>
</reference>